<keyword evidence="3 8" id="KW-0489">Methyltransferase</keyword>
<dbReference type="InterPro" id="IPR001525">
    <property type="entry name" value="C5_MeTfrase"/>
</dbReference>
<dbReference type="PANTHER" id="PTHR10629">
    <property type="entry name" value="CYTOSINE-SPECIFIC METHYLTRANSFERASE"/>
    <property type="match status" value="1"/>
</dbReference>
<evidence type="ECO:0000256" key="1">
    <source>
        <dbReference type="ARBA" id="ARBA00004123"/>
    </source>
</evidence>
<organism evidence="12 13">
    <name type="scientific">Mycena alexandri</name>
    <dbReference type="NCBI Taxonomy" id="1745969"/>
    <lineage>
        <taxon>Eukaryota</taxon>
        <taxon>Fungi</taxon>
        <taxon>Dikarya</taxon>
        <taxon>Basidiomycota</taxon>
        <taxon>Agaricomycotina</taxon>
        <taxon>Agaricomycetes</taxon>
        <taxon>Agaricomycetidae</taxon>
        <taxon>Agaricales</taxon>
        <taxon>Marasmiineae</taxon>
        <taxon>Mycenaceae</taxon>
        <taxon>Mycena</taxon>
    </lineage>
</organism>
<dbReference type="InterPro" id="IPR043151">
    <property type="entry name" value="BAH_sf"/>
</dbReference>
<dbReference type="EMBL" id="JARJCM010000002">
    <property type="protein sequence ID" value="KAJ7047155.1"/>
    <property type="molecule type" value="Genomic_DNA"/>
</dbReference>
<dbReference type="GO" id="GO:0005634">
    <property type="term" value="C:nucleus"/>
    <property type="evidence" value="ECO:0007669"/>
    <property type="project" value="UniProtKB-SubCell"/>
</dbReference>
<comment type="subcellular location">
    <subcellularLocation>
        <location evidence="1">Nucleus</location>
    </subcellularLocation>
</comment>
<keyword evidence="7" id="KW-0539">Nucleus</keyword>
<dbReference type="Pfam" id="PF00145">
    <property type="entry name" value="DNA_methylase"/>
    <property type="match status" value="2"/>
</dbReference>
<dbReference type="GO" id="GO:0003886">
    <property type="term" value="F:DNA (cytosine-5-)-methyltransferase activity"/>
    <property type="evidence" value="ECO:0007669"/>
    <property type="project" value="UniProtKB-EC"/>
</dbReference>
<dbReference type="PROSITE" id="PS51038">
    <property type="entry name" value="BAH"/>
    <property type="match status" value="1"/>
</dbReference>
<evidence type="ECO:0000256" key="9">
    <source>
        <dbReference type="RuleBase" id="RU000416"/>
    </source>
</evidence>
<evidence type="ECO:0000259" key="11">
    <source>
        <dbReference type="PROSITE" id="PS51038"/>
    </source>
</evidence>
<dbReference type="PANTHER" id="PTHR10629:SF52">
    <property type="entry name" value="DNA (CYTOSINE-5)-METHYLTRANSFERASE 1"/>
    <property type="match status" value="1"/>
</dbReference>
<feature type="domain" description="BAH" evidence="11">
    <location>
        <begin position="468"/>
        <end position="611"/>
    </location>
</feature>
<protein>
    <recommendedName>
        <fullName evidence="2">DNA (cytosine-5-)-methyltransferase</fullName>
        <ecNumber evidence="2">2.1.1.37</ecNumber>
    </recommendedName>
</protein>
<dbReference type="SMART" id="SM00439">
    <property type="entry name" value="BAH"/>
    <property type="match status" value="1"/>
</dbReference>
<dbReference type="InterPro" id="IPR050390">
    <property type="entry name" value="C5-Methyltransferase"/>
</dbReference>
<evidence type="ECO:0000256" key="5">
    <source>
        <dbReference type="ARBA" id="ARBA00022691"/>
    </source>
</evidence>
<dbReference type="Gene3D" id="3.40.50.150">
    <property type="entry name" value="Vaccinia Virus protein VP39"/>
    <property type="match status" value="1"/>
</dbReference>
<keyword evidence="6" id="KW-0238">DNA-binding</keyword>
<dbReference type="NCBIfam" id="TIGR00675">
    <property type="entry name" value="dcm"/>
    <property type="match status" value="1"/>
</dbReference>
<evidence type="ECO:0000256" key="4">
    <source>
        <dbReference type="ARBA" id="ARBA00022679"/>
    </source>
</evidence>
<dbReference type="GO" id="GO:0003682">
    <property type="term" value="F:chromatin binding"/>
    <property type="evidence" value="ECO:0007669"/>
    <property type="project" value="InterPro"/>
</dbReference>
<dbReference type="InterPro" id="IPR001025">
    <property type="entry name" value="BAH_dom"/>
</dbReference>
<feature type="compositionally biased region" description="Acidic residues" evidence="10">
    <location>
        <begin position="337"/>
        <end position="353"/>
    </location>
</feature>
<name>A0AAD6TLQ1_9AGAR</name>
<dbReference type="GO" id="GO:0003677">
    <property type="term" value="F:DNA binding"/>
    <property type="evidence" value="ECO:0007669"/>
    <property type="project" value="UniProtKB-KW"/>
</dbReference>
<keyword evidence="13" id="KW-1185">Reference proteome</keyword>
<dbReference type="GO" id="GO:0044027">
    <property type="term" value="P:negative regulation of gene expression via chromosomal CpG island methylation"/>
    <property type="evidence" value="ECO:0007669"/>
    <property type="project" value="TreeGrafter"/>
</dbReference>
<evidence type="ECO:0000313" key="12">
    <source>
        <dbReference type="EMBL" id="KAJ7047155.1"/>
    </source>
</evidence>
<dbReference type="Gene3D" id="3.90.120.10">
    <property type="entry name" value="DNA Methylase, subunit A, domain 2"/>
    <property type="match status" value="1"/>
</dbReference>
<dbReference type="SUPFAM" id="SSF53335">
    <property type="entry name" value="S-adenosyl-L-methionine-dependent methyltransferases"/>
    <property type="match status" value="1"/>
</dbReference>
<evidence type="ECO:0000313" key="13">
    <source>
        <dbReference type="Proteomes" id="UP001218188"/>
    </source>
</evidence>
<evidence type="ECO:0000256" key="10">
    <source>
        <dbReference type="SAM" id="MobiDB-lite"/>
    </source>
</evidence>
<feature type="region of interest" description="Disordered" evidence="10">
    <location>
        <begin position="15"/>
        <end position="52"/>
    </location>
</feature>
<comment type="caution">
    <text evidence="12">The sequence shown here is derived from an EMBL/GenBank/DDBJ whole genome shotgun (WGS) entry which is preliminary data.</text>
</comment>
<dbReference type="PRINTS" id="PR00105">
    <property type="entry name" value="C5METTRFRASE"/>
</dbReference>
<feature type="active site" evidence="8">
    <location>
        <position position="903"/>
    </location>
</feature>
<evidence type="ECO:0000256" key="8">
    <source>
        <dbReference type="PROSITE-ProRule" id="PRU01016"/>
    </source>
</evidence>
<keyword evidence="5 8" id="KW-0949">S-adenosyl-L-methionine</keyword>
<keyword evidence="4 8" id="KW-0808">Transferase</keyword>
<evidence type="ECO:0000256" key="7">
    <source>
        <dbReference type="ARBA" id="ARBA00023242"/>
    </source>
</evidence>
<dbReference type="Proteomes" id="UP001218188">
    <property type="component" value="Unassembled WGS sequence"/>
</dbReference>
<dbReference type="Gene3D" id="2.30.30.490">
    <property type="match status" value="2"/>
</dbReference>
<gene>
    <name evidence="12" type="ORF">C8F04DRAFT_1309002</name>
</gene>
<evidence type="ECO:0000256" key="2">
    <source>
        <dbReference type="ARBA" id="ARBA00011975"/>
    </source>
</evidence>
<proteinExistence type="inferred from homology"/>
<dbReference type="AlphaFoldDB" id="A0AAD6TLQ1"/>
<evidence type="ECO:0000256" key="3">
    <source>
        <dbReference type="ARBA" id="ARBA00022603"/>
    </source>
</evidence>
<accession>A0AAD6TLQ1</accession>
<comment type="similarity">
    <text evidence="8 9">Belongs to the class I-like SAM-binding methyltransferase superfamily. C5-methyltransferase family.</text>
</comment>
<dbReference type="PROSITE" id="PS51679">
    <property type="entry name" value="SAM_MT_C5"/>
    <property type="match status" value="1"/>
</dbReference>
<dbReference type="Pfam" id="PF01426">
    <property type="entry name" value="BAH"/>
    <property type="match status" value="1"/>
</dbReference>
<sequence length="1173" mass="132376">MSRHLVPYVLIERSPRKSSLESPLKRKASLSPSSSRAPDPNPSPTKKIRGDQDVDVTTTKFFNFAWNEDADRAESPTISLLELARRRRHRPASPTVSELAGPTIHDVEDGIMSVDDPDSSTAAAHDEKYTDFVEEHSLPMLLHETPGDGLPIRHLRDFTIFNRDGMRLISAAELLQDDLPVGTYGASGLVTSVDEYDHGGSEDSDDDCGRVKLLALVGFDVHDFNENVVDEVDDAWYILETASRKYQPLWRPFITQHQLTHRVLTRALNDRPVTYVQFFRSLSLQEQTAFESDDVVAYVSRAIYRAIEANAPIARVPLIQHVIEEEAASEKSSSEDSVLEDYSEDLLSEEGEDASSKSFTQDYSEDLLSEEEGEDASSKRFTPSNSDQKKSKPSLGTQNYLTHVVARVVRKHLISPVSVVGAEFKEANETIAKELQEMLEHHDDPANVRWVDYLSKPGYYSSVKMDGVLYEIGDVVAVATGGDDNAHRADSEDSAVEHCVNNFANNVWFCQIMYFFDHPEEKERNKPRKMFHGHWFSHGSRTLLQEVTHTQELFLLHECDDIAVASIFQKCDVRFLDISENEEADNFDPEARNYFCQLTYDAETHEFTDLPTQEERERLEEHLDNDPQDHCLSCKRRVDLQLYRLVHRVDDGLALYGRVYHADDFVYIKPDLDAKTGLCLFIAQVISIDFDGLLLEVRYYERHPDDTRQIYRTRRKNSVKVEDLDGHCFVRHLDPEEPEEEKEIENWIEAHADHFYTCAKASNGELEAVDKEDFDYCGACFDAHCGQLREAVELTNQFGKIPVLEVFSGAGGLSQGLDQSGFFQTKWAVERSVAAAETFRRNHPDTNVLCADINNLLRYSVDLRDGKTPQVFRSADKAGTPISRNSVPTPGDGPGVVCGGPPCQSFSGANGNKREDDPRSNLPFTMLSVAEVYQPNYFLLENVTGLLQHSVSNREGGERRVQKAMLKLIVRGLIALGYQVRFKVLQAGQYGAPQDRERVIFFGAKRGCKLPEFPVPTHAFRKPAGRHKLFIKDDFIPPARRGRGSDDDHIFAPHASVTILDAIGDLPGFDWVNPHNIMDKTPKDATKLHERVAQGIHQFPSTTAPVGFREPVAYLTPPQTRYQRAMRRGNPKKVKHHVTDAASPWVAEASATVPLKPLANHRGKPILFIYECH</sequence>
<reference evidence="12" key="1">
    <citation type="submission" date="2023-03" db="EMBL/GenBank/DDBJ databases">
        <title>Massive genome expansion in bonnet fungi (Mycena s.s.) driven by repeated elements and novel gene families across ecological guilds.</title>
        <authorList>
            <consortium name="Lawrence Berkeley National Laboratory"/>
            <person name="Harder C.B."/>
            <person name="Miyauchi S."/>
            <person name="Viragh M."/>
            <person name="Kuo A."/>
            <person name="Thoen E."/>
            <person name="Andreopoulos B."/>
            <person name="Lu D."/>
            <person name="Skrede I."/>
            <person name="Drula E."/>
            <person name="Henrissat B."/>
            <person name="Morin E."/>
            <person name="Kohler A."/>
            <person name="Barry K."/>
            <person name="LaButti K."/>
            <person name="Morin E."/>
            <person name="Salamov A."/>
            <person name="Lipzen A."/>
            <person name="Mereny Z."/>
            <person name="Hegedus B."/>
            <person name="Baldrian P."/>
            <person name="Stursova M."/>
            <person name="Weitz H."/>
            <person name="Taylor A."/>
            <person name="Grigoriev I.V."/>
            <person name="Nagy L.G."/>
            <person name="Martin F."/>
            <person name="Kauserud H."/>
        </authorList>
    </citation>
    <scope>NUCLEOTIDE SEQUENCE</scope>
    <source>
        <strain evidence="12">CBHHK200</strain>
    </source>
</reference>
<feature type="region of interest" description="Disordered" evidence="10">
    <location>
        <begin position="327"/>
        <end position="395"/>
    </location>
</feature>
<feature type="compositionally biased region" description="Acidic residues" evidence="10">
    <location>
        <begin position="363"/>
        <end position="375"/>
    </location>
</feature>
<dbReference type="EC" id="2.1.1.37" evidence="2"/>
<dbReference type="InterPro" id="IPR029063">
    <property type="entry name" value="SAM-dependent_MTases_sf"/>
</dbReference>
<evidence type="ECO:0000256" key="6">
    <source>
        <dbReference type="ARBA" id="ARBA00023125"/>
    </source>
</evidence>
<dbReference type="GO" id="GO:0032259">
    <property type="term" value="P:methylation"/>
    <property type="evidence" value="ECO:0007669"/>
    <property type="project" value="UniProtKB-KW"/>
</dbReference>